<feature type="signal peptide" evidence="1">
    <location>
        <begin position="1"/>
        <end position="21"/>
    </location>
</feature>
<gene>
    <name evidence="2" type="ORF">Q8A70_25255</name>
</gene>
<dbReference type="Proteomes" id="UP001230156">
    <property type="component" value="Unassembled WGS sequence"/>
</dbReference>
<name>A0ABU0YTI0_9PROT</name>
<reference evidence="3" key="1">
    <citation type="submission" date="2023-08" db="EMBL/GenBank/DDBJ databases">
        <title>Rhodospirillaceae gen. nov., a novel taxon isolated from the Yangtze River Yuezi River estuary sludge.</title>
        <authorList>
            <person name="Ruan L."/>
        </authorList>
    </citation>
    <scope>NUCLEOTIDE SEQUENCE [LARGE SCALE GENOMIC DNA]</scope>
    <source>
        <strain evidence="3">R-7</strain>
    </source>
</reference>
<evidence type="ECO:0000256" key="1">
    <source>
        <dbReference type="SAM" id="SignalP"/>
    </source>
</evidence>
<evidence type="ECO:0000313" key="2">
    <source>
        <dbReference type="EMBL" id="MDQ7251019.1"/>
    </source>
</evidence>
<keyword evidence="1" id="KW-0732">Signal</keyword>
<sequence length="116" mass="12984">MIASSKFAVFALLFAAGSACAQEEDPHFDRVVRPWMEKFVDCEKAQLVTVANTDVSLNEAANAAFSACKEERRLLTNVYQRPPYSLGTEDAEGIVQELVDELRPLVEKDIRHLRGQ</sequence>
<protein>
    <submittedName>
        <fullName evidence="2">Uncharacterized protein</fullName>
    </submittedName>
</protein>
<comment type="caution">
    <text evidence="2">The sequence shown here is derived from an EMBL/GenBank/DDBJ whole genome shotgun (WGS) entry which is preliminary data.</text>
</comment>
<dbReference type="PROSITE" id="PS51257">
    <property type="entry name" value="PROKAR_LIPOPROTEIN"/>
    <property type="match status" value="1"/>
</dbReference>
<keyword evidence="3" id="KW-1185">Reference proteome</keyword>
<feature type="chain" id="PRO_5045763176" evidence="1">
    <location>
        <begin position="22"/>
        <end position="116"/>
    </location>
</feature>
<organism evidence="2 3">
    <name type="scientific">Dongia sedimenti</name>
    <dbReference type="NCBI Taxonomy" id="3064282"/>
    <lineage>
        <taxon>Bacteria</taxon>
        <taxon>Pseudomonadati</taxon>
        <taxon>Pseudomonadota</taxon>
        <taxon>Alphaproteobacteria</taxon>
        <taxon>Rhodospirillales</taxon>
        <taxon>Dongiaceae</taxon>
        <taxon>Dongia</taxon>
    </lineage>
</organism>
<dbReference type="RefSeq" id="WP_379960973.1">
    <property type="nucleotide sequence ID" value="NZ_JAUYVI010000009.1"/>
</dbReference>
<evidence type="ECO:0000313" key="3">
    <source>
        <dbReference type="Proteomes" id="UP001230156"/>
    </source>
</evidence>
<accession>A0ABU0YTI0</accession>
<proteinExistence type="predicted"/>
<dbReference type="EMBL" id="JAUYVI010000009">
    <property type="protein sequence ID" value="MDQ7251019.1"/>
    <property type="molecule type" value="Genomic_DNA"/>
</dbReference>